<organism evidence="2">
    <name type="scientific">Opuntia streptacantha</name>
    <name type="common">Prickly pear cactus</name>
    <name type="synonym">Opuntia cardona</name>
    <dbReference type="NCBI Taxonomy" id="393608"/>
    <lineage>
        <taxon>Eukaryota</taxon>
        <taxon>Viridiplantae</taxon>
        <taxon>Streptophyta</taxon>
        <taxon>Embryophyta</taxon>
        <taxon>Tracheophyta</taxon>
        <taxon>Spermatophyta</taxon>
        <taxon>Magnoliopsida</taxon>
        <taxon>eudicotyledons</taxon>
        <taxon>Gunneridae</taxon>
        <taxon>Pentapetalae</taxon>
        <taxon>Caryophyllales</taxon>
        <taxon>Cactineae</taxon>
        <taxon>Cactaceae</taxon>
        <taxon>Opuntioideae</taxon>
        <taxon>Opuntia</taxon>
    </lineage>
</organism>
<accession>A0A7C8Z4J6</accession>
<sequence length="124" mass="13904">MPRPEFNTPTKPEHLSKNCDERTSLTQIEHHNHNAKKSSDLPLLRTLFGEKSNPDDKLMAAILSFMMLLRFPAFFCSLSSLNLAELVRLGTLIITLAGQFFASLLAPTLLWLLMGLSWSGSRGF</sequence>
<protein>
    <submittedName>
        <fullName evidence="2">Uncharacterized protein</fullName>
    </submittedName>
</protein>
<evidence type="ECO:0000313" key="2">
    <source>
        <dbReference type="EMBL" id="MBA4633994.1"/>
    </source>
</evidence>
<reference evidence="2" key="2">
    <citation type="submission" date="2020-07" db="EMBL/GenBank/DDBJ databases">
        <authorList>
            <person name="Vera ALvarez R."/>
            <person name="Arias-Moreno D.M."/>
            <person name="Jimenez-Jacinto V."/>
            <person name="Jimenez-Bremont J.F."/>
            <person name="Swaminathan K."/>
            <person name="Moose S.P."/>
            <person name="Guerrero-Gonzalez M.L."/>
            <person name="Marino-Ramirez L."/>
            <person name="Landsman D."/>
            <person name="Rodriguez-Kessler M."/>
            <person name="Delgado-Sanchez P."/>
        </authorList>
    </citation>
    <scope>NUCLEOTIDE SEQUENCE</scope>
    <source>
        <tissue evidence="2">Cladode</tissue>
    </source>
</reference>
<keyword evidence="1" id="KW-0472">Membrane</keyword>
<proteinExistence type="predicted"/>
<keyword evidence="1" id="KW-0812">Transmembrane</keyword>
<dbReference type="AlphaFoldDB" id="A0A7C8Z4J6"/>
<feature type="transmembrane region" description="Helical" evidence="1">
    <location>
        <begin position="90"/>
        <end position="114"/>
    </location>
</feature>
<name>A0A7C8Z4J6_OPUST</name>
<evidence type="ECO:0000256" key="1">
    <source>
        <dbReference type="SAM" id="Phobius"/>
    </source>
</evidence>
<reference evidence="2" key="1">
    <citation type="journal article" date="2013" name="J. Plant Res.">
        <title>Effect of fungi and light on seed germination of three Opuntia species from semiarid lands of central Mexico.</title>
        <authorList>
            <person name="Delgado-Sanchez P."/>
            <person name="Jimenez-Bremont J.F."/>
            <person name="Guerrero-Gonzalez Mde L."/>
            <person name="Flores J."/>
        </authorList>
    </citation>
    <scope>NUCLEOTIDE SEQUENCE</scope>
    <source>
        <tissue evidence="2">Cladode</tissue>
    </source>
</reference>
<keyword evidence="1" id="KW-1133">Transmembrane helix</keyword>
<feature type="transmembrane region" description="Helical" evidence="1">
    <location>
        <begin position="58"/>
        <end position="78"/>
    </location>
</feature>
<dbReference type="EMBL" id="GISG01088962">
    <property type="protein sequence ID" value="MBA4633994.1"/>
    <property type="molecule type" value="Transcribed_RNA"/>
</dbReference>